<feature type="region of interest" description="Disordered" evidence="9">
    <location>
        <begin position="307"/>
        <end position="326"/>
    </location>
</feature>
<dbReference type="GO" id="GO:0006355">
    <property type="term" value="P:regulation of DNA-templated transcription"/>
    <property type="evidence" value="ECO:0007669"/>
    <property type="project" value="TreeGrafter"/>
</dbReference>
<dbReference type="Gene3D" id="2.30.30.1150">
    <property type="match status" value="1"/>
</dbReference>
<feature type="domain" description="JmjN" evidence="12">
    <location>
        <begin position="92"/>
        <end position="133"/>
    </location>
</feature>
<feature type="compositionally biased region" description="Basic and acidic residues" evidence="9">
    <location>
        <begin position="67"/>
        <end position="82"/>
    </location>
</feature>
<dbReference type="InterPro" id="IPR001965">
    <property type="entry name" value="Znf_PHD"/>
</dbReference>
<dbReference type="SMART" id="SM01014">
    <property type="entry name" value="ARID"/>
    <property type="match status" value="1"/>
</dbReference>
<keyword evidence="4 8" id="KW-0863">Zinc-finger</keyword>
<evidence type="ECO:0000256" key="7">
    <source>
        <dbReference type="ARBA" id="ARBA00023242"/>
    </source>
</evidence>
<evidence type="ECO:0000256" key="6">
    <source>
        <dbReference type="ARBA" id="ARBA00023004"/>
    </source>
</evidence>
<feature type="domain" description="PHD-type" evidence="10">
    <location>
        <begin position="1338"/>
        <end position="1387"/>
    </location>
</feature>
<comment type="subcellular location">
    <subcellularLocation>
        <location evidence="1">Nucleus</location>
    </subcellularLocation>
</comment>
<dbReference type="Pfam" id="PF08429">
    <property type="entry name" value="PLU-1"/>
    <property type="match status" value="1"/>
</dbReference>
<evidence type="ECO:0000256" key="1">
    <source>
        <dbReference type="ARBA" id="ARBA00004123"/>
    </source>
</evidence>
<keyword evidence="15" id="KW-1185">Reference proteome</keyword>
<evidence type="ECO:0000256" key="2">
    <source>
        <dbReference type="ARBA" id="ARBA00022723"/>
    </source>
</evidence>
<evidence type="ECO:0000256" key="5">
    <source>
        <dbReference type="ARBA" id="ARBA00022833"/>
    </source>
</evidence>
<evidence type="ECO:0000256" key="9">
    <source>
        <dbReference type="SAM" id="MobiDB-lite"/>
    </source>
</evidence>
<sequence length="1664" mass="186569">MVDLTPAGGPVAGATMTTFRVGNGAPAPAAAQKARMGGLAVAGSGAQPNVGGIPLSARKAQPLDLASVERRGRGDPSREPPRMNRMFGLQEAPTYRPTDEEFKDPLAYIQKIREEAADYGIVKIVPPDNWNPPFAIDTERFHFKTRRQELNSVEGGTRANLNYLDQLAKFHKQHGNSLTRFPSVDKRPLDLFKLKKAVETRGGFDRVCKQKKWAEIGRDLGYSGKIMSSLSTSLKNSYQKWLHPYEEYLRVVKPGVHQMLEFENGGPFTPSPAPSPMKRSNQATPVAHGTDSPTMRASAALNATLQHDAAPTPPPELPRPAISSGFTAVNAGGFTAVNAQPPPPPPAAASTPSSFSAVNAPPSGVDSRTSTPLRNTGSPMLSAHNTPDLRPSAVGLSTPFSNGQAHLKRTLSQDTESAAQSEADAASGRRSKRLKRDAAPIVAGSHMTQPRQSTPHAYQPRTRARDERPGDRCEACGTESDPANILLCDSCDSGYHGYCLDPPIKGIPENDWHCPKCLVGTGEFGFEEGGVYSLRQFQEKAFNFKESHFAKAQLNPIMNTKRLVSEDDVEREFWRLVESITETVEVEYGADVHSTTHGSGFPTIEKNPRDPYATDPWNLNILPYHPDSLFRHIKSDISGMTVPWLYVGMVFSTFCWHAEDHYTYSANYQHFGSTKTWYGIPADDAEKFEQAMHDAVPELFETQPDLLFQLVTLLTPEQLKKAGVRVYALDQRAGEFVITFPQAYHAGFNHGFNFNEAVNFAPPDWETFGEFGVQRLRDFRRQPCFSHDELLLAAAARKDTNIKTAKWLGPALKRLHAREIEARTKFLREHKALQNHSCKVDGSGEVETKCEIGFQIDDTDVLEDNLICSYCKAYSYLSRYVCTKTSKTLCLHHAGSFECCPGSTDTERYLGSRGEHLIVYRMSDDALKTSVQKILDKAGTPEAWVAKLEALLADGPKPQLKALRALLNEGEKIDWELPGLPDLKEFVERCSELADEAINYTTRKQQNRRKNERAWRRGTTSKAAATEADEKEREYRKIENIRQLLSKADKLGFESPEISTLRERAESISEFQQKAQTALQERPAQLSIDKLDELLEEGKGFNVDMPELDSLDRVVQQIKWLRLAHEMKRKQTTLQEVVDLIQQGLDLAISESHPDIHWYQEKKAQGELWEAKAKELMSVENVHYQQLDALSKQATTLPVTPDTLAAVDAILKKQRDAQELIMSLYERSKNPNFRERPKYKEVRDAMETLSALNSKPSGTIDLEKEQKRHEDWMRRGKKLFGKANAPLHILHAHMKQVDERNRSCFDLSDQPRMPVEPASRANTPEEGEEVDGSGSSRDVFCICRKPEAGMMIECELCHEWYHGKCLKIARGKLKEDDKYTCPICDYRVRIPRDATRPKLEDLMIWQDEIPSLPFQPEEEETLDSLIEHGTKFREYVAQYIQPLMSTPDELTTQRFYLRKLEGAEILLTEEINFFRQELHKWAPVAPTPPPILEVSLSTRKPRPTKQQKLMNQLGITNPDDLPSHLRTKNHPYKTRKELEGAKTPQSIQPQPEPSHTPPGEPPRIRTGFGDQDYFNSATTTGYNNSPTFTTSAPLNFGGSSSIQTIDPGLFDGNDQGPTSPMRNPFNSSGNGQDMFGEMMEAGGGQAEEALAMTETENRNNDYLE</sequence>
<keyword evidence="3" id="KW-0677">Repeat</keyword>
<dbReference type="SMART" id="SM00558">
    <property type="entry name" value="JmjC"/>
    <property type="match status" value="1"/>
</dbReference>
<feature type="compositionally biased region" description="Polar residues" evidence="9">
    <location>
        <begin position="366"/>
        <end position="385"/>
    </location>
</feature>
<dbReference type="PANTHER" id="PTHR10694:SF33">
    <property type="entry name" value="LYSINE-SPECIFIC DEMETHYLASE 5"/>
    <property type="match status" value="1"/>
</dbReference>
<dbReference type="PROSITE" id="PS51183">
    <property type="entry name" value="JMJN"/>
    <property type="match status" value="1"/>
</dbReference>
<feature type="compositionally biased region" description="Polar residues" evidence="9">
    <location>
        <begin position="398"/>
        <end position="415"/>
    </location>
</feature>
<dbReference type="Gene3D" id="1.10.150.60">
    <property type="entry name" value="ARID DNA-binding domain"/>
    <property type="match status" value="1"/>
</dbReference>
<evidence type="ECO:0000313" key="14">
    <source>
        <dbReference type="EMBL" id="KAF2269466.1"/>
    </source>
</evidence>
<dbReference type="FunFam" id="2.60.120.650:FF:000014">
    <property type="entry name" value="PHD transcription factor (Rum1)"/>
    <property type="match status" value="1"/>
</dbReference>
<dbReference type="InterPro" id="IPR019786">
    <property type="entry name" value="Zinc_finger_PHD-type_CS"/>
</dbReference>
<evidence type="ECO:0000256" key="4">
    <source>
        <dbReference type="ARBA" id="ARBA00022771"/>
    </source>
</evidence>
<dbReference type="FunFam" id="2.60.120.650:FF:000035">
    <property type="entry name" value="PHD transcription factor Rum1"/>
    <property type="match status" value="1"/>
</dbReference>
<keyword evidence="5" id="KW-0862">Zinc</keyword>
<dbReference type="PROSITE" id="PS50016">
    <property type="entry name" value="ZF_PHD_2"/>
    <property type="match status" value="2"/>
</dbReference>
<feature type="compositionally biased region" description="Low complexity" evidence="9">
    <location>
        <begin position="1634"/>
        <end position="1652"/>
    </location>
</feature>
<feature type="domain" description="ARID" evidence="11">
    <location>
        <begin position="157"/>
        <end position="250"/>
    </location>
</feature>
<dbReference type="SMART" id="SM00249">
    <property type="entry name" value="PHD"/>
    <property type="match status" value="2"/>
</dbReference>
<accession>A0A9P4TNI2</accession>
<keyword evidence="2" id="KW-0479">Metal-binding</keyword>
<evidence type="ECO:0000313" key="15">
    <source>
        <dbReference type="Proteomes" id="UP000800093"/>
    </source>
</evidence>
<keyword evidence="6" id="KW-0408">Iron</keyword>
<feature type="region of interest" description="Disordered" evidence="9">
    <location>
        <begin position="1537"/>
        <end position="1664"/>
    </location>
</feature>
<dbReference type="SMART" id="SM00545">
    <property type="entry name" value="JmjN"/>
    <property type="match status" value="1"/>
</dbReference>
<feature type="compositionally biased region" description="Basic and acidic residues" evidence="9">
    <location>
        <begin position="1655"/>
        <end position="1664"/>
    </location>
</feature>
<dbReference type="GO" id="GO:0008270">
    <property type="term" value="F:zinc ion binding"/>
    <property type="evidence" value="ECO:0007669"/>
    <property type="project" value="UniProtKB-KW"/>
</dbReference>
<dbReference type="CDD" id="cd15518">
    <property type="entry name" value="PHD_Ecm5p_Lid2p_like"/>
    <property type="match status" value="1"/>
</dbReference>
<dbReference type="GO" id="GO:0000785">
    <property type="term" value="C:chromatin"/>
    <property type="evidence" value="ECO:0007669"/>
    <property type="project" value="TreeGrafter"/>
</dbReference>
<feature type="compositionally biased region" description="Polar residues" evidence="9">
    <location>
        <begin position="1573"/>
        <end position="1604"/>
    </location>
</feature>
<feature type="region of interest" description="Disordered" evidence="9">
    <location>
        <begin position="1005"/>
        <end position="1030"/>
    </location>
</feature>
<evidence type="ECO:0000256" key="3">
    <source>
        <dbReference type="ARBA" id="ARBA00022737"/>
    </source>
</evidence>
<feature type="domain" description="JmjC" evidence="13">
    <location>
        <begin position="611"/>
        <end position="777"/>
    </location>
</feature>
<dbReference type="InterPro" id="IPR003347">
    <property type="entry name" value="JmjC_dom"/>
</dbReference>
<gene>
    <name evidence="14" type="ORF">CC78DRAFT_280999</name>
</gene>
<protein>
    <submittedName>
        <fullName evidence="14">PHD transcription factor-like protein</fullName>
    </submittedName>
</protein>
<dbReference type="Gene3D" id="2.60.120.650">
    <property type="entry name" value="Cupin"/>
    <property type="match status" value="1"/>
</dbReference>
<dbReference type="GO" id="GO:0005634">
    <property type="term" value="C:nucleus"/>
    <property type="evidence" value="ECO:0007669"/>
    <property type="project" value="UniProtKB-SubCell"/>
</dbReference>
<dbReference type="InterPro" id="IPR011011">
    <property type="entry name" value="Znf_FYVE_PHD"/>
</dbReference>
<feature type="compositionally biased region" description="Polar residues" evidence="9">
    <location>
        <begin position="1615"/>
        <end position="1631"/>
    </location>
</feature>
<feature type="region of interest" description="Disordered" evidence="9">
    <location>
        <begin position="52"/>
        <end position="84"/>
    </location>
</feature>
<dbReference type="CDD" id="cd16100">
    <property type="entry name" value="ARID"/>
    <property type="match status" value="1"/>
</dbReference>
<evidence type="ECO:0000256" key="8">
    <source>
        <dbReference type="PROSITE-ProRule" id="PRU00146"/>
    </source>
</evidence>
<dbReference type="InterPro" id="IPR019787">
    <property type="entry name" value="Znf_PHD-finger"/>
</dbReference>
<dbReference type="Pfam" id="PF02375">
    <property type="entry name" value="JmjN"/>
    <property type="match status" value="1"/>
</dbReference>
<dbReference type="Pfam" id="PF02373">
    <property type="entry name" value="JmjC"/>
    <property type="match status" value="1"/>
</dbReference>
<dbReference type="SUPFAM" id="SSF51197">
    <property type="entry name" value="Clavaminate synthase-like"/>
    <property type="match status" value="1"/>
</dbReference>
<dbReference type="PANTHER" id="PTHR10694">
    <property type="entry name" value="LYSINE-SPECIFIC DEMETHYLASE"/>
    <property type="match status" value="1"/>
</dbReference>
<dbReference type="SMART" id="SM00501">
    <property type="entry name" value="BRIGHT"/>
    <property type="match status" value="1"/>
</dbReference>
<dbReference type="SUPFAM" id="SSF57903">
    <property type="entry name" value="FYVE/PHD zinc finger"/>
    <property type="match status" value="2"/>
</dbReference>
<dbReference type="FunFam" id="1.10.150.60:FF:000010">
    <property type="entry name" value="PHD transcription factor (Rum1)"/>
    <property type="match status" value="1"/>
</dbReference>
<feature type="domain" description="PHD-type" evidence="10">
    <location>
        <begin position="470"/>
        <end position="520"/>
    </location>
</feature>
<evidence type="ECO:0000259" key="13">
    <source>
        <dbReference type="PROSITE" id="PS51184"/>
    </source>
</evidence>
<dbReference type="Pfam" id="PF00628">
    <property type="entry name" value="PHD"/>
    <property type="match status" value="2"/>
</dbReference>
<feature type="compositionally biased region" description="Polar residues" evidence="9">
    <location>
        <begin position="446"/>
        <end position="456"/>
    </location>
</feature>
<dbReference type="InterPro" id="IPR001606">
    <property type="entry name" value="ARID_dom"/>
</dbReference>
<dbReference type="InterPro" id="IPR013083">
    <property type="entry name" value="Znf_RING/FYVE/PHD"/>
</dbReference>
<feature type="region of interest" description="Disordered" evidence="9">
    <location>
        <begin position="263"/>
        <end position="293"/>
    </location>
</feature>
<dbReference type="PROSITE" id="PS51011">
    <property type="entry name" value="ARID"/>
    <property type="match status" value="1"/>
</dbReference>
<feature type="region of interest" description="Disordered" evidence="9">
    <location>
        <begin position="1306"/>
        <end position="1332"/>
    </location>
</feature>
<dbReference type="EMBL" id="ML986582">
    <property type="protein sequence ID" value="KAF2269466.1"/>
    <property type="molecule type" value="Genomic_DNA"/>
</dbReference>
<dbReference type="FunFam" id="3.30.40.10:FF:000322">
    <property type="entry name" value="PHD transcription factor (Rum1)"/>
    <property type="match status" value="1"/>
</dbReference>
<evidence type="ECO:0000259" key="12">
    <source>
        <dbReference type="PROSITE" id="PS51183"/>
    </source>
</evidence>
<dbReference type="Pfam" id="PF02928">
    <property type="entry name" value="zf-C5HC2"/>
    <property type="match status" value="1"/>
</dbReference>
<dbReference type="Gene3D" id="3.30.40.10">
    <property type="entry name" value="Zinc/RING finger domain, C3HC4 (zinc finger)"/>
    <property type="match status" value="1"/>
</dbReference>
<dbReference type="GO" id="GO:0034647">
    <property type="term" value="F:histone H3K4me/H3K4me2/H3K4me3 demethylase activity"/>
    <property type="evidence" value="ECO:0007669"/>
    <property type="project" value="TreeGrafter"/>
</dbReference>
<dbReference type="InterPro" id="IPR003349">
    <property type="entry name" value="JmjN"/>
</dbReference>
<name>A0A9P4TNI2_9PLEO</name>
<feature type="compositionally biased region" description="Low complexity" evidence="9">
    <location>
        <begin position="348"/>
        <end position="357"/>
    </location>
</feature>
<proteinExistence type="predicted"/>
<dbReference type="Pfam" id="PF01388">
    <property type="entry name" value="ARID"/>
    <property type="match status" value="1"/>
</dbReference>
<organism evidence="14 15">
    <name type="scientific">Lojkania enalia</name>
    <dbReference type="NCBI Taxonomy" id="147567"/>
    <lineage>
        <taxon>Eukaryota</taxon>
        <taxon>Fungi</taxon>
        <taxon>Dikarya</taxon>
        <taxon>Ascomycota</taxon>
        <taxon>Pezizomycotina</taxon>
        <taxon>Dothideomycetes</taxon>
        <taxon>Pleosporomycetidae</taxon>
        <taxon>Pleosporales</taxon>
        <taxon>Pleosporales incertae sedis</taxon>
        <taxon>Lojkania</taxon>
    </lineage>
</organism>
<feature type="region of interest" description="Disordered" evidence="9">
    <location>
        <begin position="1485"/>
        <end position="1506"/>
    </location>
</feature>
<dbReference type="InterPro" id="IPR036431">
    <property type="entry name" value="ARID_dom_sf"/>
</dbReference>
<keyword evidence="7" id="KW-0539">Nucleus</keyword>
<dbReference type="PROSITE" id="PS01359">
    <property type="entry name" value="ZF_PHD_1"/>
    <property type="match status" value="2"/>
</dbReference>
<dbReference type="OrthoDB" id="1678912at2759"/>
<feature type="region of interest" description="Disordered" evidence="9">
    <location>
        <begin position="333"/>
        <end position="470"/>
    </location>
</feature>
<dbReference type="PROSITE" id="PS51184">
    <property type="entry name" value="JMJC"/>
    <property type="match status" value="1"/>
</dbReference>
<feature type="compositionally biased region" description="Low complexity" evidence="9">
    <location>
        <begin position="416"/>
        <end position="426"/>
    </location>
</feature>
<dbReference type="Proteomes" id="UP000800093">
    <property type="component" value="Unassembled WGS sequence"/>
</dbReference>
<dbReference type="GO" id="GO:0003677">
    <property type="term" value="F:DNA binding"/>
    <property type="evidence" value="ECO:0007669"/>
    <property type="project" value="InterPro"/>
</dbReference>
<dbReference type="InterPro" id="IPR004198">
    <property type="entry name" value="Znf_C5HC2"/>
</dbReference>
<reference evidence="15" key="1">
    <citation type="journal article" date="2020" name="Stud. Mycol.">
        <title>101 Dothideomycetes genomes: A test case for predicting lifestyles and emergence of pathogens.</title>
        <authorList>
            <person name="Haridas S."/>
            <person name="Albert R."/>
            <person name="Binder M."/>
            <person name="Bloem J."/>
            <person name="LaButti K."/>
            <person name="Salamov A."/>
            <person name="Andreopoulos B."/>
            <person name="Baker S."/>
            <person name="Barry K."/>
            <person name="Bills G."/>
            <person name="Bluhm B."/>
            <person name="Cannon C."/>
            <person name="Castanera R."/>
            <person name="Culley D."/>
            <person name="Daum C."/>
            <person name="Ezra D."/>
            <person name="Gonzalez J."/>
            <person name="Henrissat B."/>
            <person name="Kuo A."/>
            <person name="Liang C."/>
            <person name="Lipzen A."/>
            <person name="Lutzoni F."/>
            <person name="Magnuson J."/>
            <person name="Mondo S."/>
            <person name="Nolan M."/>
            <person name="Ohm R."/>
            <person name="Pangilinan J."/>
            <person name="Park H.-J."/>
            <person name="Ramirez L."/>
            <person name="Alfaro M."/>
            <person name="Sun H."/>
            <person name="Tritt A."/>
            <person name="Yoshinaga Y."/>
            <person name="Zwiers L.-H."/>
            <person name="Turgeon B."/>
            <person name="Goodwin S."/>
            <person name="Spatafora J."/>
            <person name="Crous P."/>
            <person name="Grigoriev I."/>
        </authorList>
    </citation>
    <scope>NUCLEOTIDE SEQUENCE [LARGE SCALE GENOMIC DNA]</scope>
    <source>
        <strain evidence="15">CBS 304.66</strain>
    </source>
</reference>
<dbReference type="InterPro" id="IPR013637">
    <property type="entry name" value="Lys_sp_deMease-like_dom"/>
</dbReference>
<feature type="compositionally biased region" description="Pro residues" evidence="9">
    <location>
        <begin position="1550"/>
        <end position="1561"/>
    </location>
</feature>
<dbReference type="SUPFAM" id="SSF46774">
    <property type="entry name" value="ARID-like"/>
    <property type="match status" value="1"/>
</dbReference>
<evidence type="ECO:0000259" key="10">
    <source>
        <dbReference type="PROSITE" id="PS50016"/>
    </source>
</evidence>
<comment type="caution">
    <text evidence="14">The sequence shown here is derived from an EMBL/GenBank/DDBJ whole genome shotgun (WGS) entry which is preliminary data.</text>
</comment>
<evidence type="ECO:0000259" key="11">
    <source>
        <dbReference type="PROSITE" id="PS51011"/>
    </source>
</evidence>
<dbReference type="CDD" id="cd15543">
    <property type="entry name" value="PHD_RSF1"/>
    <property type="match status" value="1"/>
</dbReference>